<keyword evidence="5" id="KW-0349">Heme</keyword>
<feature type="transmembrane region" description="Helical" evidence="13">
    <location>
        <begin position="96"/>
        <end position="114"/>
    </location>
</feature>
<dbReference type="Pfam" id="PF01292">
    <property type="entry name" value="Ni_hydr_CYTB"/>
    <property type="match status" value="1"/>
</dbReference>
<keyword evidence="3" id="KW-0813">Transport</keyword>
<keyword evidence="9 13" id="KW-1133">Transmembrane helix</keyword>
<dbReference type="InterPro" id="IPR052168">
    <property type="entry name" value="Cytochrome_b561_oxidase"/>
</dbReference>
<feature type="transmembrane region" description="Helical" evidence="13">
    <location>
        <begin position="17"/>
        <end position="35"/>
    </location>
</feature>
<dbReference type="EMBL" id="JACTAG010000001">
    <property type="protein sequence ID" value="MBD3662916.1"/>
    <property type="molecule type" value="Genomic_DNA"/>
</dbReference>
<keyword evidence="8" id="KW-0249">Electron transport</keyword>
<evidence type="ECO:0000313" key="16">
    <source>
        <dbReference type="Proteomes" id="UP000635142"/>
    </source>
</evidence>
<dbReference type="AlphaFoldDB" id="A0A927D1Z1"/>
<evidence type="ECO:0000259" key="14">
    <source>
        <dbReference type="SMART" id="SM00867"/>
    </source>
</evidence>
<evidence type="ECO:0000256" key="8">
    <source>
        <dbReference type="ARBA" id="ARBA00022982"/>
    </source>
</evidence>
<dbReference type="GO" id="GO:0046872">
    <property type="term" value="F:metal ion binding"/>
    <property type="evidence" value="ECO:0007669"/>
    <property type="project" value="UniProtKB-KW"/>
</dbReference>
<evidence type="ECO:0000256" key="4">
    <source>
        <dbReference type="ARBA" id="ARBA00022475"/>
    </source>
</evidence>
<sequence length="399" mass="42736">MALTNTRQRYGGVTKTFHWLMALLILTLIPLGWYAGQLPYETSAELARKAQLYSLHKTLGVTAFFVALARIGWALSQPKPGLLNADHKVESFAAEMMHWLLYGALVILPLSGWISHAAAEGFAPILWPFGQGLPLVPKSPQVEHFFAAIHWVSARLLILALLLHFAGAIKHHIIDRDATLRRMLPGEAVVGPLPSQSHSAAPLVTAAALWLAAIATGATFALQEAKTHAPQADALAEVTSDWQVQDGTIEITVTQFGNSVTGSFSDWTAQITFDETTTDRKKGDVVATISIPSLTLGSVTQQALGADFFDATNHPTATFAADLMAASDGYEATGTLTIKGTAVPVSMPFALAITDDSAEMRGALTLDRRSFQIGANMADEQNLGFAVDVLITLTANRAP</sequence>
<keyword evidence="11 13" id="KW-0472">Membrane</keyword>
<evidence type="ECO:0000256" key="9">
    <source>
        <dbReference type="ARBA" id="ARBA00022989"/>
    </source>
</evidence>
<dbReference type="Pfam" id="PF04264">
    <property type="entry name" value="YceI"/>
    <property type="match status" value="1"/>
</dbReference>
<feature type="transmembrane region" description="Helical" evidence="13">
    <location>
        <begin position="55"/>
        <end position="75"/>
    </location>
</feature>
<evidence type="ECO:0000256" key="5">
    <source>
        <dbReference type="ARBA" id="ARBA00022617"/>
    </source>
</evidence>
<evidence type="ECO:0000256" key="10">
    <source>
        <dbReference type="ARBA" id="ARBA00023004"/>
    </source>
</evidence>
<evidence type="ECO:0000256" key="1">
    <source>
        <dbReference type="ARBA" id="ARBA00001970"/>
    </source>
</evidence>
<dbReference type="InterPro" id="IPR007372">
    <property type="entry name" value="Lipid/polyisoprenoid-bd_YceI"/>
</dbReference>
<protein>
    <submittedName>
        <fullName evidence="15">Cytochrome b/b6 domain-containing protein</fullName>
    </submittedName>
</protein>
<dbReference type="InterPro" id="IPR011577">
    <property type="entry name" value="Cyt_b561_bac/Ni-Hgenase"/>
</dbReference>
<dbReference type="SUPFAM" id="SSF101874">
    <property type="entry name" value="YceI-like"/>
    <property type="match status" value="1"/>
</dbReference>
<dbReference type="Gene3D" id="1.20.950.20">
    <property type="entry name" value="Transmembrane di-heme cytochromes, Chain C"/>
    <property type="match status" value="1"/>
</dbReference>
<evidence type="ECO:0000256" key="2">
    <source>
        <dbReference type="ARBA" id="ARBA00004651"/>
    </source>
</evidence>
<feature type="domain" description="Lipid/polyisoprenoid-binding YceI-like" evidence="14">
    <location>
        <begin position="241"/>
        <end position="396"/>
    </location>
</feature>
<evidence type="ECO:0000256" key="13">
    <source>
        <dbReference type="SAM" id="Phobius"/>
    </source>
</evidence>
<dbReference type="InterPro" id="IPR036761">
    <property type="entry name" value="TTHA0802/YceI-like_sf"/>
</dbReference>
<evidence type="ECO:0000256" key="3">
    <source>
        <dbReference type="ARBA" id="ARBA00022448"/>
    </source>
</evidence>
<name>A0A927D1Z1_9RHOB</name>
<dbReference type="Proteomes" id="UP000635142">
    <property type="component" value="Unassembled WGS sequence"/>
</dbReference>
<evidence type="ECO:0000256" key="12">
    <source>
        <dbReference type="ARBA" id="ARBA00037975"/>
    </source>
</evidence>
<dbReference type="GO" id="GO:0005886">
    <property type="term" value="C:plasma membrane"/>
    <property type="evidence" value="ECO:0007669"/>
    <property type="project" value="UniProtKB-SubCell"/>
</dbReference>
<comment type="cofactor">
    <cofactor evidence="1">
        <name>heme b</name>
        <dbReference type="ChEBI" id="CHEBI:60344"/>
    </cofactor>
</comment>
<comment type="caution">
    <text evidence="15">The sequence shown here is derived from an EMBL/GenBank/DDBJ whole genome shotgun (WGS) entry which is preliminary data.</text>
</comment>
<organism evidence="15 16">
    <name type="scientific">Sulfitobacter aestuariivivens</name>
    <dbReference type="NCBI Taxonomy" id="2766981"/>
    <lineage>
        <taxon>Bacteria</taxon>
        <taxon>Pseudomonadati</taxon>
        <taxon>Pseudomonadota</taxon>
        <taxon>Alphaproteobacteria</taxon>
        <taxon>Rhodobacterales</taxon>
        <taxon>Roseobacteraceae</taxon>
        <taxon>Sulfitobacter</taxon>
    </lineage>
</organism>
<dbReference type="GO" id="GO:0020037">
    <property type="term" value="F:heme binding"/>
    <property type="evidence" value="ECO:0007669"/>
    <property type="project" value="TreeGrafter"/>
</dbReference>
<evidence type="ECO:0000256" key="6">
    <source>
        <dbReference type="ARBA" id="ARBA00022692"/>
    </source>
</evidence>
<keyword evidence="6 13" id="KW-0812">Transmembrane</keyword>
<gene>
    <name evidence="15" type="ORF">H9Q16_03185</name>
</gene>
<evidence type="ECO:0000256" key="11">
    <source>
        <dbReference type="ARBA" id="ARBA00023136"/>
    </source>
</evidence>
<dbReference type="InterPro" id="IPR016174">
    <property type="entry name" value="Di-haem_cyt_TM"/>
</dbReference>
<dbReference type="PANTHER" id="PTHR30529:SF7">
    <property type="entry name" value="CYTOCHROME B561 BACTERIAL_NI-HYDROGENASE DOMAIN-CONTAINING PROTEIN"/>
    <property type="match status" value="1"/>
</dbReference>
<evidence type="ECO:0000256" key="7">
    <source>
        <dbReference type="ARBA" id="ARBA00022723"/>
    </source>
</evidence>
<feature type="transmembrane region" description="Helical" evidence="13">
    <location>
        <begin position="145"/>
        <end position="166"/>
    </location>
</feature>
<keyword evidence="4" id="KW-1003">Cell membrane</keyword>
<keyword evidence="7" id="KW-0479">Metal-binding</keyword>
<evidence type="ECO:0000313" key="15">
    <source>
        <dbReference type="EMBL" id="MBD3662916.1"/>
    </source>
</evidence>
<reference evidence="15" key="1">
    <citation type="submission" date="2020-08" db="EMBL/GenBank/DDBJ databases">
        <title>Sulfitobacter aestuariivivens sp. nov., isolated from a tidal flat.</title>
        <authorList>
            <person name="Park S."/>
            <person name="Yoon J.-H."/>
        </authorList>
    </citation>
    <scope>NUCLEOTIDE SEQUENCE</scope>
    <source>
        <strain evidence="15">TSTF-M16</strain>
    </source>
</reference>
<accession>A0A927D1Z1</accession>
<proteinExistence type="inferred from homology"/>
<dbReference type="SUPFAM" id="SSF81342">
    <property type="entry name" value="Transmembrane di-heme cytochromes"/>
    <property type="match status" value="1"/>
</dbReference>
<dbReference type="Gene3D" id="2.40.128.110">
    <property type="entry name" value="Lipid/polyisoprenoid-binding, YceI-like"/>
    <property type="match status" value="1"/>
</dbReference>
<dbReference type="SMART" id="SM00867">
    <property type="entry name" value="YceI"/>
    <property type="match status" value="1"/>
</dbReference>
<dbReference type="RefSeq" id="WP_191073912.1">
    <property type="nucleotide sequence ID" value="NZ_JACTAG010000001.1"/>
</dbReference>
<keyword evidence="16" id="KW-1185">Reference proteome</keyword>
<dbReference type="GO" id="GO:0009055">
    <property type="term" value="F:electron transfer activity"/>
    <property type="evidence" value="ECO:0007669"/>
    <property type="project" value="InterPro"/>
</dbReference>
<comment type="subcellular location">
    <subcellularLocation>
        <location evidence="2">Cell membrane</location>
        <topology evidence="2">Multi-pass membrane protein</topology>
    </subcellularLocation>
</comment>
<dbReference type="GO" id="GO:0022904">
    <property type="term" value="P:respiratory electron transport chain"/>
    <property type="evidence" value="ECO:0007669"/>
    <property type="project" value="InterPro"/>
</dbReference>
<comment type="similarity">
    <text evidence="12">Belongs to the cytochrome b561 family.</text>
</comment>
<dbReference type="PANTHER" id="PTHR30529">
    <property type="entry name" value="CYTOCHROME B561"/>
    <property type="match status" value="1"/>
</dbReference>
<keyword evidence="10" id="KW-0408">Iron</keyword>